<organism evidence="1">
    <name type="scientific">marine sediment metagenome</name>
    <dbReference type="NCBI Taxonomy" id="412755"/>
    <lineage>
        <taxon>unclassified sequences</taxon>
        <taxon>metagenomes</taxon>
        <taxon>ecological metagenomes</taxon>
    </lineage>
</organism>
<dbReference type="EMBL" id="LAZR01036448">
    <property type="protein sequence ID" value="KKL24809.1"/>
    <property type="molecule type" value="Genomic_DNA"/>
</dbReference>
<name>A0A0F9BS99_9ZZZZ</name>
<reference evidence="1" key="1">
    <citation type="journal article" date="2015" name="Nature">
        <title>Complex archaea that bridge the gap between prokaryotes and eukaryotes.</title>
        <authorList>
            <person name="Spang A."/>
            <person name="Saw J.H."/>
            <person name="Jorgensen S.L."/>
            <person name="Zaremba-Niedzwiedzka K."/>
            <person name="Martijn J."/>
            <person name="Lind A.E."/>
            <person name="van Eijk R."/>
            <person name="Schleper C."/>
            <person name="Guy L."/>
            <person name="Ettema T.J."/>
        </authorList>
    </citation>
    <scope>NUCLEOTIDE SEQUENCE</scope>
</reference>
<proteinExistence type="predicted"/>
<dbReference type="AlphaFoldDB" id="A0A0F9BS99"/>
<sequence>MDWIDVFFDSMLEQIGKILDDNKKAMKKIYNRNLKEQKEKEN</sequence>
<accession>A0A0F9BS99</accession>
<gene>
    <name evidence="1" type="ORF">LCGC14_2411580</name>
</gene>
<evidence type="ECO:0000313" key="1">
    <source>
        <dbReference type="EMBL" id="KKL24809.1"/>
    </source>
</evidence>
<protein>
    <submittedName>
        <fullName evidence="1">Uncharacterized protein</fullName>
    </submittedName>
</protein>
<comment type="caution">
    <text evidence="1">The sequence shown here is derived from an EMBL/GenBank/DDBJ whole genome shotgun (WGS) entry which is preliminary data.</text>
</comment>